<dbReference type="AlphaFoldDB" id="A0A7S4IL69"/>
<feature type="compositionally biased region" description="Polar residues" evidence="1">
    <location>
        <begin position="329"/>
        <end position="338"/>
    </location>
</feature>
<feature type="compositionally biased region" description="Pro residues" evidence="1">
    <location>
        <begin position="340"/>
        <end position="349"/>
    </location>
</feature>
<protein>
    <submittedName>
        <fullName evidence="2">Uncharacterized protein</fullName>
    </submittedName>
</protein>
<gene>
    <name evidence="2" type="ORF">CPOL0286_LOCUS11558</name>
</gene>
<reference evidence="2" key="1">
    <citation type="submission" date="2021-01" db="EMBL/GenBank/DDBJ databases">
        <authorList>
            <person name="Corre E."/>
            <person name="Pelletier E."/>
            <person name="Niang G."/>
            <person name="Scheremetjew M."/>
            <person name="Finn R."/>
            <person name="Kale V."/>
            <person name="Holt S."/>
            <person name="Cochrane G."/>
            <person name="Meng A."/>
            <person name="Brown T."/>
            <person name="Cohen L."/>
        </authorList>
    </citation>
    <scope>NUCLEOTIDE SEQUENCE</scope>
    <source>
        <strain evidence="2">UIO037</strain>
    </source>
</reference>
<proteinExistence type="predicted"/>
<evidence type="ECO:0000313" key="2">
    <source>
        <dbReference type="EMBL" id="CAE2232838.1"/>
    </source>
</evidence>
<sequence length="408" mass="42121">MGRKRNTLAALSEYAQESLFVESVNDAISHAQEVSAAAELALVSRSRMRAPTRHVVTDDEAALALVGLCGSPPASPPPADATPAPIVATAAPRMPTPKVPTVTARDIPRLIALLEISARSAVDARTKGGKSWAYDIPEFVFRTMNELAEIGTTAVHAMRDAGGIAAVEKIVKRLAAPNMALNSLPLLNAALKVLLHLESHGAPVQAPQVASVVGECERPGTPPCVFHTPSEPAQPSAAVAANLWGGPAAAAAMPPAVRQDSVGRQYAAIPALLGLGGAQPAPSAAAMPPMVPLPMFASMPPLDSAALGCAAPISAVPPGTRDAHAGSSRPLSPSNGSKPPTAPTSPRPISPQSQQMAENRARVDQIHLLAARQLGVNTMGAQLFKLLTPQGVDSPTSKRRRLSKLSLT</sequence>
<evidence type="ECO:0000256" key="1">
    <source>
        <dbReference type="SAM" id="MobiDB-lite"/>
    </source>
</evidence>
<name>A0A7S4IL69_9EUKA</name>
<accession>A0A7S4IL69</accession>
<dbReference type="EMBL" id="HBKO01025373">
    <property type="protein sequence ID" value="CAE2232838.1"/>
    <property type="molecule type" value="Transcribed_RNA"/>
</dbReference>
<organism evidence="2">
    <name type="scientific">Prymnesium polylepis</name>
    <dbReference type="NCBI Taxonomy" id="72548"/>
    <lineage>
        <taxon>Eukaryota</taxon>
        <taxon>Haptista</taxon>
        <taxon>Haptophyta</taxon>
        <taxon>Prymnesiophyceae</taxon>
        <taxon>Prymnesiales</taxon>
        <taxon>Prymnesiaceae</taxon>
        <taxon>Prymnesium</taxon>
    </lineage>
</organism>
<feature type="region of interest" description="Disordered" evidence="1">
    <location>
        <begin position="318"/>
        <end position="360"/>
    </location>
</feature>